<protein>
    <recommendedName>
        <fullName evidence="8">U3 small nucleolar RNA-associated protein 11</fullName>
    </recommendedName>
</protein>
<organism evidence="6 7">
    <name type="scientific">Tetracentron sinense</name>
    <name type="common">Spur-leaf</name>
    <dbReference type="NCBI Taxonomy" id="13715"/>
    <lineage>
        <taxon>Eukaryota</taxon>
        <taxon>Viridiplantae</taxon>
        <taxon>Streptophyta</taxon>
        <taxon>Embryophyta</taxon>
        <taxon>Tracheophyta</taxon>
        <taxon>Spermatophyta</taxon>
        <taxon>Magnoliopsida</taxon>
        <taxon>Trochodendrales</taxon>
        <taxon>Trochodendraceae</taxon>
        <taxon>Tetracentron</taxon>
    </lineage>
</organism>
<evidence type="ECO:0000256" key="2">
    <source>
        <dbReference type="ARBA" id="ARBA00008105"/>
    </source>
</evidence>
<dbReference type="OrthoDB" id="29058at2759"/>
<dbReference type="AlphaFoldDB" id="A0A834Z2D5"/>
<evidence type="ECO:0008006" key="8">
    <source>
        <dbReference type="Google" id="ProtNLM"/>
    </source>
</evidence>
<reference evidence="6 7" key="1">
    <citation type="submission" date="2020-04" db="EMBL/GenBank/DDBJ databases">
        <title>Plant Genome Project.</title>
        <authorList>
            <person name="Zhang R.-G."/>
        </authorList>
    </citation>
    <scope>NUCLEOTIDE SEQUENCE [LARGE SCALE GENOMIC DNA]</scope>
    <source>
        <strain evidence="6">YNK0</strain>
        <tissue evidence="6">Leaf</tissue>
    </source>
</reference>
<gene>
    <name evidence="6" type="ORF">HHK36_017026</name>
</gene>
<dbReference type="Pfam" id="PF03998">
    <property type="entry name" value="Utp11"/>
    <property type="match status" value="1"/>
</dbReference>
<evidence type="ECO:0000256" key="1">
    <source>
        <dbReference type="ARBA" id="ARBA00004604"/>
    </source>
</evidence>
<evidence type="ECO:0000256" key="3">
    <source>
        <dbReference type="ARBA" id="ARBA00022552"/>
    </source>
</evidence>
<comment type="caution">
    <text evidence="6">The sequence shown here is derived from an EMBL/GenBank/DDBJ whole genome shotgun (WGS) entry which is preliminary data.</text>
</comment>
<dbReference type="GO" id="GO:0006364">
    <property type="term" value="P:rRNA processing"/>
    <property type="evidence" value="ECO:0007669"/>
    <property type="project" value="UniProtKB-KW"/>
</dbReference>
<dbReference type="PANTHER" id="PTHR12838:SF0">
    <property type="entry name" value="U3 SMALL NUCLEOLAR RNA-ASSOCIATED PROTEIN 11-RELATED"/>
    <property type="match status" value="1"/>
</dbReference>
<evidence type="ECO:0000313" key="6">
    <source>
        <dbReference type="EMBL" id="KAF8398100.1"/>
    </source>
</evidence>
<feature type="region of interest" description="Disordered" evidence="5">
    <location>
        <begin position="1"/>
        <end position="22"/>
    </location>
</feature>
<proteinExistence type="inferred from homology"/>
<accession>A0A834Z2D5</accession>
<keyword evidence="3" id="KW-0698">rRNA processing</keyword>
<keyword evidence="7" id="KW-1185">Reference proteome</keyword>
<evidence type="ECO:0000313" key="7">
    <source>
        <dbReference type="Proteomes" id="UP000655225"/>
    </source>
</evidence>
<evidence type="ECO:0000256" key="4">
    <source>
        <dbReference type="ARBA" id="ARBA00023242"/>
    </source>
</evidence>
<dbReference type="PANTHER" id="PTHR12838">
    <property type="entry name" value="U3 SMALL NUCLEOLAR RNA-ASSOCIATED PROTEIN 11"/>
    <property type="match status" value="1"/>
</dbReference>
<name>A0A834Z2D5_TETSI</name>
<evidence type="ECO:0000256" key="5">
    <source>
        <dbReference type="SAM" id="MobiDB-lite"/>
    </source>
</evidence>
<sequence>MSSLRNAISRRAHKERSQPHARKKFGILEKHKDYVVRAQAFHKKEDSLRKLKEKAAFRNPDEFYFKMIKTRNVDGIHKPESLANNYTQEELMLMKTQDIGYVLQKVQSEKKKIEKLTAMLHSLDSQPLNKHVYYAEDRFEIPDFTAQLRESILLPSVAKMHSTIQKFAVEAKAFNLEGLESSEGSPIPLLGSLDTPSIGQLCGEVLTVHPSSTDLSDLSTARIQVKGEARENPRIISVVAQSNRSTCTLLGGSVPRAAIKIEDEMGLKGRKIRHNKLRNIRRKRKKLKTWADMRCDLSGDQSPLAIEMVEQNPQPSQVLCNEAKGARILVFDKLCKVSDDVEVAIAVEDITGLIPPVGRVSGSGQYLLSSPTNHDLEISWSIKCSLAEILIPTFSTFPWHKGSGPGFLILQVCFVSRKTTSSYKELEERKKRVNELEKLYMDMALQKELQGIDNHCQGDAAIASLDKYGVFGFQTQTELSSARNESVYQTFVIPIKIPILRVRTNWPGCAGGASVEVLIYLPSLDDDLSP</sequence>
<dbReference type="GO" id="GO:0032040">
    <property type="term" value="C:small-subunit processome"/>
    <property type="evidence" value="ECO:0007669"/>
    <property type="project" value="InterPro"/>
</dbReference>
<comment type="similarity">
    <text evidence="2">Belongs to the UTP11 family.</text>
</comment>
<dbReference type="Proteomes" id="UP000655225">
    <property type="component" value="Unassembled WGS sequence"/>
</dbReference>
<feature type="compositionally biased region" description="Basic residues" evidence="5">
    <location>
        <begin position="8"/>
        <end position="22"/>
    </location>
</feature>
<comment type="subcellular location">
    <subcellularLocation>
        <location evidence="1">Nucleus</location>
        <location evidence="1">Nucleolus</location>
    </subcellularLocation>
</comment>
<dbReference type="InterPro" id="IPR007144">
    <property type="entry name" value="SSU_processome_Utp11"/>
</dbReference>
<keyword evidence="4" id="KW-0539">Nucleus</keyword>
<dbReference type="EMBL" id="JABCRI010000011">
    <property type="protein sequence ID" value="KAF8398100.1"/>
    <property type="molecule type" value="Genomic_DNA"/>
</dbReference>